<dbReference type="EMBL" id="BLAX01000001">
    <property type="protein sequence ID" value="GET32710.1"/>
    <property type="molecule type" value="Genomic_DNA"/>
</dbReference>
<dbReference type="PIRSF" id="PIRSF018266">
    <property type="entry name" value="FecR"/>
    <property type="match status" value="1"/>
</dbReference>
<dbReference type="InterPro" id="IPR032508">
    <property type="entry name" value="FecR_C"/>
</dbReference>
<protein>
    <submittedName>
        <fullName evidence="5">Anti-sigma factor</fullName>
    </submittedName>
</protein>
<dbReference type="Pfam" id="PF04773">
    <property type="entry name" value="FecR"/>
    <property type="match status" value="1"/>
</dbReference>
<evidence type="ECO:0000256" key="1">
    <source>
        <dbReference type="SAM" id="MobiDB-lite"/>
    </source>
</evidence>
<proteinExistence type="predicted"/>
<dbReference type="Gene3D" id="2.60.120.1440">
    <property type="match status" value="1"/>
</dbReference>
<comment type="caution">
    <text evidence="5">The sequence shown here is derived from an EMBL/GenBank/DDBJ whole genome shotgun (WGS) entry which is preliminary data.</text>
</comment>
<sequence length="335" mass="37430">MKSEKNISKLTPEEWTAFLNGERGTETFSGEETSEMREMQEAWELSGTVFSHSAADPDKAWAKLNKQLDKTPQPAEQPTRRLFRRVMQYAATILVLVALGVTGYWLSRPKQPVTSQWVVQQSVVQPTVIKQVTLPDGTIVSLNADSRIEYPESFSGQKRTVKLVGEAFFDVHHDALHPFIIETEGAEIEVLGTSFNVSAYPGKEKVEVNVRTGTVRLVSTRKKGKQAEEILPAGQRGWVNLSDGSTSSQLGVAPNYLSWVNKDIRFKNTPLSEVFGVLENTYHVKVEGANAHIDTLRYTADFEKQNLDFIVDVIGRTLNLKVSKTDDGIVFAMKK</sequence>
<feature type="transmembrane region" description="Helical" evidence="2">
    <location>
        <begin position="86"/>
        <end position="106"/>
    </location>
</feature>
<keyword evidence="2" id="KW-0812">Transmembrane</keyword>
<accession>A0A5M4AXS9</accession>
<dbReference type="PANTHER" id="PTHR30273:SF2">
    <property type="entry name" value="PROTEIN FECR"/>
    <property type="match status" value="1"/>
</dbReference>
<evidence type="ECO:0000259" key="3">
    <source>
        <dbReference type="Pfam" id="PF04773"/>
    </source>
</evidence>
<feature type="domain" description="Protein FecR C-terminal" evidence="4">
    <location>
        <begin position="264"/>
        <end position="329"/>
    </location>
</feature>
<dbReference type="Pfam" id="PF16344">
    <property type="entry name" value="FecR_C"/>
    <property type="match status" value="1"/>
</dbReference>
<organism evidence="5 6">
    <name type="scientific">Prolixibacter bellariivorans</name>
    <dbReference type="NCBI Taxonomy" id="314319"/>
    <lineage>
        <taxon>Bacteria</taxon>
        <taxon>Pseudomonadati</taxon>
        <taxon>Bacteroidota</taxon>
        <taxon>Bacteroidia</taxon>
        <taxon>Marinilabiliales</taxon>
        <taxon>Prolixibacteraceae</taxon>
        <taxon>Prolixibacter</taxon>
    </lineage>
</organism>
<evidence type="ECO:0000313" key="5">
    <source>
        <dbReference type="EMBL" id="GET32710.1"/>
    </source>
</evidence>
<dbReference type="Gene3D" id="3.55.50.30">
    <property type="match status" value="1"/>
</dbReference>
<dbReference type="PANTHER" id="PTHR30273">
    <property type="entry name" value="PERIPLASMIC SIGNAL SENSOR AND SIGMA FACTOR ACTIVATOR FECR-RELATED"/>
    <property type="match status" value="1"/>
</dbReference>
<dbReference type="AlphaFoldDB" id="A0A5M4AXS9"/>
<evidence type="ECO:0000259" key="4">
    <source>
        <dbReference type="Pfam" id="PF16344"/>
    </source>
</evidence>
<evidence type="ECO:0000256" key="2">
    <source>
        <dbReference type="SAM" id="Phobius"/>
    </source>
</evidence>
<dbReference type="InterPro" id="IPR006860">
    <property type="entry name" value="FecR"/>
</dbReference>
<name>A0A5M4AXS9_9BACT</name>
<keyword evidence="2" id="KW-0472">Membrane</keyword>
<keyword evidence="6" id="KW-1185">Reference proteome</keyword>
<gene>
    <name evidence="5" type="ORF">PbJCM13498_15730</name>
</gene>
<dbReference type="OrthoDB" id="1083045at2"/>
<dbReference type="GO" id="GO:0016989">
    <property type="term" value="F:sigma factor antagonist activity"/>
    <property type="evidence" value="ECO:0007669"/>
    <property type="project" value="TreeGrafter"/>
</dbReference>
<feature type="domain" description="FecR protein" evidence="3">
    <location>
        <begin position="127"/>
        <end position="216"/>
    </location>
</feature>
<feature type="region of interest" description="Disordered" evidence="1">
    <location>
        <begin position="14"/>
        <end position="37"/>
    </location>
</feature>
<evidence type="ECO:0000313" key="6">
    <source>
        <dbReference type="Proteomes" id="UP000391834"/>
    </source>
</evidence>
<dbReference type="InterPro" id="IPR012373">
    <property type="entry name" value="Ferrdict_sens_TM"/>
</dbReference>
<dbReference type="Proteomes" id="UP000391834">
    <property type="component" value="Unassembled WGS sequence"/>
</dbReference>
<reference evidence="5 6" key="1">
    <citation type="submission" date="2019-10" db="EMBL/GenBank/DDBJ databases">
        <title>Prolixibacter strains distinguished by the presence of nitrate reductase genes were adept at nitrate-dependent anaerobic corrosion of metallic iron and carbon steel.</title>
        <authorList>
            <person name="Iino T."/>
            <person name="Shono N."/>
            <person name="Ito K."/>
            <person name="Nakamura R."/>
            <person name="Sueoka K."/>
            <person name="Harayama S."/>
            <person name="Ohkuma M."/>
        </authorList>
    </citation>
    <scope>NUCLEOTIDE SEQUENCE [LARGE SCALE GENOMIC DNA]</scope>
    <source>
        <strain evidence="5 6">JCM 13498</strain>
    </source>
</reference>
<dbReference type="RefSeq" id="WP_025862581.1">
    <property type="nucleotide sequence ID" value="NZ_BLAX01000001.1"/>
</dbReference>
<keyword evidence="2" id="KW-1133">Transmembrane helix</keyword>